<comment type="caution">
    <text evidence="3">The sequence shown here is derived from an EMBL/GenBank/DDBJ whole genome shotgun (WGS) entry which is preliminary data.</text>
</comment>
<name>A0A5N5JIA9_PANHP</name>
<protein>
    <submittedName>
        <fullName evidence="3">Uncharacterized protein</fullName>
    </submittedName>
</protein>
<organism evidence="3 4">
    <name type="scientific">Pangasianodon hypophthalmus</name>
    <name type="common">Striped catfish</name>
    <name type="synonym">Helicophagus hypophthalmus</name>
    <dbReference type="NCBI Taxonomy" id="310915"/>
    <lineage>
        <taxon>Eukaryota</taxon>
        <taxon>Metazoa</taxon>
        <taxon>Chordata</taxon>
        <taxon>Craniata</taxon>
        <taxon>Vertebrata</taxon>
        <taxon>Euteleostomi</taxon>
        <taxon>Actinopterygii</taxon>
        <taxon>Neopterygii</taxon>
        <taxon>Teleostei</taxon>
        <taxon>Ostariophysi</taxon>
        <taxon>Siluriformes</taxon>
        <taxon>Pangasiidae</taxon>
        <taxon>Pangasianodon</taxon>
    </lineage>
</organism>
<dbReference type="EMBL" id="VFJC01000031">
    <property type="protein sequence ID" value="KAB5517165.1"/>
    <property type="molecule type" value="Genomic_DNA"/>
</dbReference>
<sequence length="376" mass="45005">MKADIQNCSSFICQPYLLRENFIKLHKSYIHEADVRFRAKAGVMQEHTRQMEHQTQQAAHSNILKQQAEVLPEVKKSEEMQKVMKENDEAELSETCLKYKQELQVEKETNSNLKYEMKLLEKQFWKTKGEIQDQSLEISMLKEEVQRLHDQHRKEKKVKDLTQKKEVQGLQDQRKKVKKVKNLMKEKEDQSKTIHDQEIHLQDIVEMHEKSKKQNEEDLISINKQLDELIQERKRPMRQTDETEIEQLQTRIQEKKQIFEKLEAEVEEIDIKNKETVYDLKQKLKMMEEELCTERHRVRNMKTLVEKMKADIQNCSSFIQQPKMLKENFIKLHKSYIQEADVRVGVKAGVVQEQTRKKEHLQRNQKKKSQATEAKI</sequence>
<reference evidence="3 4" key="1">
    <citation type="submission" date="2019-06" db="EMBL/GenBank/DDBJ databases">
        <title>A chromosome-scale genome assembly of the striped catfish, Pangasianodon hypophthalmus.</title>
        <authorList>
            <person name="Wen M."/>
            <person name="Zahm M."/>
            <person name="Roques C."/>
            <person name="Cabau C."/>
            <person name="Klopp C."/>
            <person name="Donnadieu C."/>
            <person name="Jouanno E."/>
            <person name="Avarre J.-C."/>
            <person name="Campet M."/>
            <person name="Ha T.T.T."/>
            <person name="Dugue R."/>
            <person name="Lampietro C."/>
            <person name="Louis A."/>
            <person name="Herpin A."/>
            <person name="Echchiki A."/>
            <person name="Berthelot C."/>
            <person name="Parey E."/>
            <person name="Roest-Crollius H."/>
            <person name="Braasch I."/>
            <person name="Postlethwait J."/>
            <person name="Bobe J."/>
            <person name="Montfort J."/>
            <person name="Bouchez O."/>
            <person name="Begum T."/>
            <person name="Schartl M."/>
            <person name="Guiguen Y."/>
        </authorList>
    </citation>
    <scope>NUCLEOTIDE SEQUENCE [LARGE SCALE GENOMIC DNA]</scope>
    <source>
        <strain evidence="3 4">Indonesia</strain>
        <tissue evidence="3">Blood</tissue>
    </source>
</reference>
<proteinExistence type="predicted"/>
<evidence type="ECO:0000256" key="2">
    <source>
        <dbReference type="SAM" id="MobiDB-lite"/>
    </source>
</evidence>
<accession>A0A5N5JIA9</accession>
<feature type="region of interest" description="Disordered" evidence="2">
    <location>
        <begin position="353"/>
        <end position="376"/>
    </location>
</feature>
<evidence type="ECO:0000313" key="3">
    <source>
        <dbReference type="EMBL" id="KAB5517165.1"/>
    </source>
</evidence>
<gene>
    <name evidence="3" type="ORF">PHYPO_G00186520</name>
</gene>
<dbReference type="Proteomes" id="UP000327468">
    <property type="component" value="Chromosome 30"/>
</dbReference>
<dbReference type="AlphaFoldDB" id="A0A5N5JIA9"/>
<evidence type="ECO:0000256" key="1">
    <source>
        <dbReference type="SAM" id="Coils"/>
    </source>
</evidence>
<evidence type="ECO:0000313" key="4">
    <source>
        <dbReference type="Proteomes" id="UP000327468"/>
    </source>
</evidence>
<feature type="coiled-coil region" evidence="1">
    <location>
        <begin position="103"/>
        <end position="272"/>
    </location>
</feature>
<feature type="non-terminal residue" evidence="3">
    <location>
        <position position="376"/>
    </location>
</feature>
<keyword evidence="4" id="KW-1185">Reference proteome</keyword>
<keyword evidence="1" id="KW-0175">Coiled coil</keyword>
<feature type="compositionally biased region" description="Basic residues" evidence="2">
    <location>
        <begin position="357"/>
        <end position="369"/>
    </location>
</feature>